<accession>A0ABV8KSY2</accession>
<dbReference type="RefSeq" id="WP_377550429.1">
    <property type="nucleotide sequence ID" value="NZ_JBHSBN010000022.1"/>
</dbReference>
<proteinExistence type="predicted"/>
<dbReference type="EMBL" id="JBHSBN010000022">
    <property type="protein sequence ID" value="MFC4109255.1"/>
    <property type="molecule type" value="Genomic_DNA"/>
</dbReference>
<protein>
    <submittedName>
        <fullName evidence="1">Uncharacterized protein</fullName>
    </submittedName>
</protein>
<reference evidence="2" key="1">
    <citation type="journal article" date="2019" name="Int. J. Syst. Evol. Microbiol.">
        <title>The Global Catalogue of Microorganisms (GCM) 10K type strain sequencing project: providing services to taxonomists for standard genome sequencing and annotation.</title>
        <authorList>
            <consortium name="The Broad Institute Genomics Platform"/>
            <consortium name="The Broad Institute Genome Sequencing Center for Infectious Disease"/>
            <person name="Wu L."/>
            <person name="Ma J."/>
        </authorList>
    </citation>
    <scope>NUCLEOTIDE SEQUENCE [LARGE SCALE GENOMIC DNA]</scope>
    <source>
        <strain evidence="2">2902at01</strain>
    </source>
</reference>
<comment type="caution">
    <text evidence="1">The sequence shown here is derived from an EMBL/GenBank/DDBJ whole genome shotgun (WGS) entry which is preliminary data.</text>
</comment>
<sequence length="102" mass="10668">MNNIPNPAHPPWCLRGPECASSGGLHLSALVSAAPGGDEVFQIGAGLWRMDVGPTERTGVLLELSVGDDVERWPIDLAQAVKLVPLLRRLIGGPAADLPQAA</sequence>
<keyword evidence="2" id="KW-1185">Reference proteome</keyword>
<organism evidence="1 2">
    <name type="scientific">Micromonospora zhanjiangensis</name>
    <dbReference type="NCBI Taxonomy" id="1522057"/>
    <lineage>
        <taxon>Bacteria</taxon>
        <taxon>Bacillati</taxon>
        <taxon>Actinomycetota</taxon>
        <taxon>Actinomycetes</taxon>
        <taxon>Micromonosporales</taxon>
        <taxon>Micromonosporaceae</taxon>
        <taxon>Micromonospora</taxon>
    </lineage>
</organism>
<gene>
    <name evidence="1" type="ORF">ACFOX0_25410</name>
</gene>
<evidence type="ECO:0000313" key="1">
    <source>
        <dbReference type="EMBL" id="MFC4109255.1"/>
    </source>
</evidence>
<name>A0ABV8KSY2_9ACTN</name>
<evidence type="ECO:0000313" key="2">
    <source>
        <dbReference type="Proteomes" id="UP001595868"/>
    </source>
</evidence>
<dbReference type="Proteomes" id="UP001595868">
    <property type="component" value="Unassembled WGS sequence"/>
</dbReference>